<proteinExistence type="inferred from homology"/>
<dbReference type="Pfam" id="PF03994">
    <property type="entry name" value="DUF350"/>
    <property type="match status" value="1"/>
</dbReference>
<dbReference type="InterPro" id="IPR007140">
    <property type="entry name" value="DUF350"/>
</dbReference>
<keyword evidence="6 7" id="KW-0472">Membrane</keyword>
<dbReference type="EMBL" id="CP013244">
    <property type="protein sequence ID" value="ANP45828.1"/>
    <property type="molecule type" value="Genomic_DNA"/>
</dbReference>
<evidence type="ECO:0000256" key="3">
    <source>
        <dbReference type="ARBA" id="ARBA00022475"/>
    </source>
</evidence>
<dbReference type="STRING" id="1759059.ATE48_07765"/>
<accession>A0A1B1AGZ5</accession>
<keyword evidence="3" id="KW-1003">Cell membrane</keyword>
<feature type="transmembrane region" description="Helical" evidence="7">
    <location>
        <begin position="114"/>
        <end position="133"/>
    </location>
</feature>
<feature type="transmembrane region" description="Helical" evidence="7">
    <location>
        <begin position="12"/>
        <end position="36"/>
    </location>
</feature>
<reference evidence="8 9" key="1">
    <citation type="submission" date="2015-11" db="EMBL/GenBank/DDBJ databases">
        <title>Whole-Genome Sequence of Candidatus Oderbacter manganicum from the National Park Lower Oder Valley, Germany.</title>
        <authorList>
            <person name="Braun B."/>
            <person name="Liere K."/>
            <person name="Szewzyk U."/>
        </authorList>
    </citation>
    <scope>NUCLEOTIDE SEQUENCE [LARGE SCALE GENOMIC DNA]</scope>
    <source>
        <strain evidence="8 9">OTSz_A_272</strain>
    </source>
</reference>
<keyword evidence="5 7" id="KW-1133">Transmembrane helix</keyword>
<evidence type="ECO:0000256" key="5">
    <source>
        <dbReference type="ARBA" id="ARBA00022989"/>
    </source>
</evidence>
<gene>
    <name evidence="8" type="ORF">ATE48_07765</name>
</gene>
<evidence type="ECO:0000256" key="6">
    <source>
        <dbReference type="ARBA" id="ARBA00023136"/>
    </source>
</evidence>
<comment type="similarity">
    <text evidence="2">Belongs to the UPF0719 family.</text>
</comment>
<dbReference type="AlphaFoldDB" id="A0A1B1AGZ5"/>
<evidence type="ECO:0000256" key="7">
    <source>
        <dbReference type="SAM" id="Phobius"/>
    </source>
</evidence>
<organism evidence="8 9">
    <name type="scientific">Candidatus Viadribacter manganicus</name>
    <dbReference type="NCBI Taxonomy" id="1759059"/>
    <lineage>
        <taxon>Bacteria</taxon>
        <taxon>Pseudomonadati</taxon>
        <taxon>Pseudomonadota</taxon>
        <taxon>Alphaproteobacteria</taxon>
        <taxon>Hyphomonadales</taxon>
        <taxon>Hyphomonadaceae</taxon>
        <taxon>Candidatus Viadribacter</taxon>
    </lineage>
</organism>
<dbReference type="FunCoup" id="A0A1B1AGZ5">
    <property type="interactions" value="4"/>
</dbReference>
<feature type="transmembrane region" description="Helical" evidence="7">
    <location>
        <begin position="48"/>
        <end position="69"/>
    </location>
</feature>
<keyword evidence="4 7" id="KW-0812">Transmembrane</keyword>
<evidence type="ECO:0000313" key="8">
    <source>
        <dbReference type="EMBL" id="ANP45828.1"/>
    </source>
</evidence>
<comment type="subcellular location">
    <subcellularLocation>
        <location evidence="1">Cell membrane</location>
        <topology evidence="1">Multi-pass membrane protein</topology>
    </subcellularLocation>
</comment>
<dbReference type="GO" id="GO:0005886">
    <property type="term" value="C:plasma membrane"/>
    <property type="evidence" value="ECO:0007669"/>
    <property type="project" value="UniProtKB-SubCell"/>
</dbReference>
<evidence type="ECO:0000256" key="1">
    <source>
        <dbReference type="ARBA" id="ARBA00004651"/>
    </source>
</evidence>
<feature type="transmembrane region" description="Helical" evidence="7">
    <location>
        <begin position="81"/>
        <end position="102"/>
    </location>
</feature>
<dbReference type="Proteomes" id="UP000092498">
    <property type="component" value="Chromosome"/>
</dbReference>
<name>A0A1B1AGZ5_9PROT</name>
<evidence type="ECO:0000313" key="9">
    <source>
        <dbReference type="Proteomes" id="UP000092498"/>
    </source>
</evidence>
<dbReference type="InParanoid" id="A0A1B1AGZ5"/>
<dbReference type="PANTHER" id="PTHR40043">
    <property type="entry name" value="UPF0719 INNER MEMBRANE PROTEIN YJFL"/>
    <property type="match status" value="1"/>
</dbReference>
<protein>
    <recommendedName>
        <fullName evidence="10">DUF350 domain-containing protein</fullName>
    </recommendedName>
</protein>
<dbReference type="RefSeq" id="WP_066769798.1">
    <property type="nucleotide sequence ID" value="NZ_CP013244.1"/>
</dbReference>
<dbReference type="PANTHER" id="PTHR40043:SF1">
    <property type="entry name" value="UPF0719 INNER MEMBRANE PROTEIN YJFL"/>
    <property type="match status" value="1"/>
</dbReference>
<keyword evidence="9" id="KW-1185">Reference proteome</keyword>
<sequence length="137" mass="14207">MTDYEPSLANSFLSFAIYFGAAVALTAVFILTYVWTTPHNELKLMREGNGAAALGLTGSLLGFVIPLALVISVSGSLMQTAMWGVGALLVQTVGQFGARLVLPSLTADIVAGRYSAAIVQSGVALSLGILQAACWTP</sequence>
<evidence type="ECO:0000256" key="2">
    <source>
        <dbReference type="ARBA" id="ARBA00005779"/>
    </source>
</evidence>
<dbReference type="OrthoDB" id="5395971at2"/>
<dbReference type="KEGG" id="cbot:ATE48_07765"/>
<evidence type="ECO:0008006" key="10">
    <source>
        <dbReference type="Google" id="ProtNLM"/>
    </source>
</evidence>
<evidence type="ECO:0000256" key="4">
    <source>
        <dbReference type="ARBA" id="ARBA00022692"/>
    </source>
</evidence>